<comment type="function">
    <text evidence="13 15">Catalyzes the attachment of isoleucine to tRNA(Ile). As IleRS can inadvertently accommodate and process structurally similar amino acids such as valine, to avoid such errors it has two additional distinct tRNA(Ile)-dependent editing activities. One activity is designated as 'pretransfer' editing and involves the hydrolysis of activated Val-AMP. The other activity is designated 'posttransfer' editing and involves deacylation of mischarged Val-tRNA(Ile).</text>
</comment>
<evidence type="ECO:0000313" key="19">
    <source>
        <dbReference type="EMBL" id="AKK09206.1"/>
    </source>
</evidence>
<dbReference type="Pfam" id="PF19302">
    <property type="entry name" value="DUF5915"/>
    <property type="match status" value="1"/>
</dbReference>
<sequence>MSEANGTDNQPGNNSGKTGVGGVYPRVDMTGGSTKFPEMEENVLKYWQDDETFQASLANRQGSPEYIFYDGPPFANGLPHYGHLLTGYVKDIIPRYRTMAGNHVPRVFGWDCHGLPAELEVEKQLGITNKGQIEEMGLAKFNDYCATSVLEYTNEWEEYVTRQARWVDFDNGYKTMDPDFMESVMWAFKELYDKGLIYQGFRVLPYSWAEHTSLSNHETRLDDSYKMRQDPTLTVTFPVTGAVEGSSAAATLSAHPELASAAALAWTTTPWTLPSNLALAVHPDVEYSLVRVGADGLAEFAGQTFLLATNLVGAYAKELGEDREVVSTFLGSELEGLNYQPIFTYFEDQPNAFQFLNADYVTTEDGTGIVHQAPAFGEDDMATCQKYGIDVVIPVDMDGEFTSLAPDYEGQLVFDANKDIIRDLKAAGRVVRHQTIEHSYPHSWRSGQPLIYMALPSWFVAVTKFRDRMVELNHNDIEWMPEHMRDGQFGKWLEGARDWNISRSRYWGSPIPVWVSDNDAYPRVDVYGSLAELEADFGVRPKSLHRPDIDELVRPNPDDPTGQSMMRRVPEVLDCWFESGSMPFAQKHYPFENKEWFETHSPADFIVEYSGQTRGWFYTLHVLSTALFDRPAFTKVVAHGIVLGNDGLKMSKSKGNYPSVNEVFDRDGSDAMRWFLMSSPILRGGNLIVTEQGIRDGVRQALLPIWNAYSFLQLYSSKPAEWSVDSQDVLDRYILAKLHDLVDNVDTALANTDIADATDAVRQFADVLTNWYVRRSRDRFWAGDTENPEAFNTLYTVLEVLARVTAPLLPFISEVIWRGLTGERSVHLADYPSAEQIPADPALVEAMDATRGVCSAASSVRKSHKLRNRLPLPALTVALPDSGKLEAFAPIVRDEVNVKEVILTSDVDSVGTFEVVVNAKVAGPRLGKDVQRVIKAVKSGNYERSGDNVIADGIELTPAEYTERLVAANPESTARIDGLDGLVVLDLTVTDELEAEGWAADVIRGLQDARKATGLEVSDRIAVELSVPEDKLEWAARHQELIAREVLAVAFDVTTDDLSAETIHDVVKGVTATVEKVSQ</sequence>
<dbReference type="InterPro" id="IPR009080">
    <property type="entry name" value="tRNAsynth_Ia_anticodon-bd"/>
</dbReference>
<comment type="cofactor">
    <cofactor evidence="1 15">
        <name>Zn(2+)</name>
        <dbReference type="ChEBI" id="CHEBI:29105"/>
    </cofactor>
</comment>
<keyword evidence="10 15" id="KW-0067">ATP-binding</keyword>
<evidence type="ECO:0000256" key="3">
    <source>
        <dbReference type="ARBA" id="ARBA00007078"/>
    </source>
</evidence>
<feature type="short sequence motif" description="'HIGH' region" evidence="15">
    <location>
        <begin position="73"/>
        <end position="83"/>
    </location>
</feature>
<dbReference type="PROSITE" id="PS00178">
    <property type="entry name" value="AA_TRNA_LIGASE_I"/>
    <property type="match status" value="1"/>
</dbReference>
<feature type="short sequence motif" description="'KMSKS' region" evidence="15">
    <location>
        <begin position="649"/>
        <end position="653"/>
    </location>
</feature>
<keyword evidence="5 15" id="KW-0963">Cytoplasm</keyword>
<evidence type="ECO:0000256" key="10">
    <source>
        <dbReference type="ARBA" id="ARBA00022840"/>
    </source>
</evidence>
<dbReference type="EMBL" id="CP011545">
    <property type="protein sequence ID" value="AKK09206.1"/>
    <property type="molecule type" value="Genomic_DNA"/>
</dbReference>
<accession>A0A0G3H753</accession>
<dbReference type="InterPro" id="IPR002300">
    <property type="entry name" value="aa-tRNA-synth_Ia"/>
</dbReference>
<evidence type="ECO:0000256" key="15">
    <source>
        <dbReference type="HAMAP-Rule" id="MF_02003"/>
    </source>
</evidence>
<comment type="domain">
    <text evidence="15">IleRS has two distinct active sites: one for aminoacylation and one for editing. The misactivated valine is translocated from the active site to the editing site, which sterically excludes the correctly activated isoleucine. The single editing site contains two valyl binding pockets, one specific for each substrate (Val-AMP or Val-tRNA(Ile)).</text>
</comment>
<keyword evidence="8 15" id="KW-0547">Nucleotide-binding</keyword>
<dbReference type="GO" id="GO:0000049">
    <property type="term" value="F:tRNA binding"/>
    <property type="evidence" value="ECO:0007669"/>
    <property type="project" value="InterPro"/>
</dbReference>
<dbReference type="NCBIfam" id="TIGR00392">
    <property type="entry name" value="ileS"/>
    <property type="match status" value="1"/>
</dbReference>
<dbReference type="GO" id="GO:0004822">
    <property type="term" value="F:isoleucine-tRNA ligase activity"/>
    <property type="evidence" value="ECO:0007669"/>
    <property type="project" value="UniProtKB-UniRule"/>
</dbReference>
<dbReference type="CDD" id="cd00818">
    <property type="entry name" value="IleRS_core"/>
    <property type="match status" value="1"/>
</dbReference>
<name>A0A0G3H753_9CORY</name>
<feature type="domain" description="Methionyl/Valyl/Leucyl/Isoleucyl-tRNA synthetase anticodon-binding" evidence="18">
    <location>
        <begin position="731"/>
        <end position="873"/>
    </location>
</feature>
<dbReference type="HAMAP" id="MF_02003">
    <property type="entry name" value="Ile_tRNA_synth_type2"/>
    <property type="match status" value="1"/>
</dbReference>
<evidence type="ECO:0000256" key="12">
    <source>
        <dbReference type="ARBA" id="ARBA00023146"/>
    </source>
</evidence>
<reference evidence="19 20" key="1">
    <citation type="journal article" date="2015" name="Genome Announc.">
        <title>Complete Genome Sequence of the Type Strain Corynebacterium testudinoris DSM 44614, Recovered from Necrotic Lesions in the Mouth of a Tortoise.</title>
        <authorList>
            <person name="Ruckert C."/>
            <person name="Kriete M."/>
            <person name="Jaenicke S."/>
            <person name="Winkler A."/>
            <person name="Tauch A."/>
        </authorList>
    </citation>
    <scope>NUCLEOTIDE SEQUENCE [LARGE SCALE GENOMIC DNA]</scope>
    <source>
        <strain evidence="19 20">DSM 44614</strain>
    </source>
</reference>
<dbReference type="Gene3D" id="1.10.730.10">
    <property type="entry name" value="Isoleucyl-tRNA Synthetase, Domain 1"/>
    <property type="match status" value="1"/>
</dbReference>
<feature type="region of interest" description="Disordered" evidence="16">
    <location>
        <begin position="1"/>
        <end position="26"/>
    </location>
</feature>
<organism evidence="19 20">
    <name type="scientific">Corynebacterium testudinoris</name>
    <dbReference type="NCBI Taxonomy" id="136857"/>
    <lineage>
        <taxon>Bacteria</taxon>
        <taxon>Bacillati</taxon>
        <taxon>Actinomycetota</taxon>
        <taxon>Actinomycetes</taxon>
        <taxon>Mycobacteriales</taxon>
        <taxon>Corynebacteriaceae</taxon>
        <taxon>Corynebacterium</taxon>
    </lineage>
</organism>
<evidence type="ECO:0000256" key="8">
    <source>
        <dbReference type="ARBA" id="ARBA00022741"/>
    </source>
</evidence>
<dbReference type="SUPFAM" id="SSF52374">
    <property type="entry name" value="Nucleotidylyl transferase"/>
    <property type="match status" value="1"/>
</dbReference>
<dbReference type="GO" id="GO:0002161">
    <property type="term" value="F:aminoacyl-tRNA deacylase activity"/>
    <property type="evidence" value="ECO:0007669"/>
    <property type="project" value="InterPro"/>
</dbReference>
<dbReference type="InterPro" id="IPR009008">
    <property type="entry name" value="Val/Leu/Ile-tRNA-synth_edit"/>
</dbReference>
<protein>
    <recommendedName>
        <fullName evidence="15">Isoleucine--tRNA ligase</fullName>
        <ecNumber evidence="15">6.1.1.5</ecNumber>
    </recommendedName>
    <alternativeName>
        <fullName evidence="15">Isoleucyl-tRNA synthetase</fullName>
        <shortName evidence="15">IleRS</shortName>
    </alternativeName>
</protein>
<dbReference type="InterPro" id="IPR013155">
    <property type="entry name" value="M/V/L/I-tRNA-synth_anticd-bd"/>
</dbReference>
<evidence type="ECO:0000256" key="2">
    <source>
        <dbReference type="ARBA" id="ARBA00004496"/>
    </source>
</evidence>
<keyword evidence="11 15" id="KW-0648">Protein biosynthesis</keyword>
<comment type="subcellular location">
    <subcellularLocation>
        <location evidence="2 15">Cytoplasm</location>
    </subcellularLocation>
</comment>
<evidence type="ECO:0000256" key="11">
    <source>
        <dbReference type="ARBA" id="ARBA00022917"/>
    </source>
</evidence>
<dbReference type="InterPro" id="IPR033709">
    <property type="entry name" value="Anticodon_Ile_ABEc"/>
</dbReference>
<dbReference type="FunFam" id="3.40.50.620:FF:000063">
    <property type="entry name" value="Isoleucine--tRNA ligase"/>
    <property type="match status" value="1"/>
</dbReference>
<dbReference type="OrthoDB" id="9810365at2"/>
<evidence type="ECO:0000256" key="14">
    <source>
        <dbReference type="ARBA" id="ARBA00048359"/>
    </source>
</evidence>
<dbReference type="CDD" id="cd07961">
    <property type="entry name" value="Anticodon_Ia_Ile_ABEc"/>
    <property type="match status" value="1"/>
</dbReference>
<dbReference type="FunFam" id="3.40.50.620:FF:000075">
    <property type="entry name" value="Isoleucine--tRNA ligase"/>
    <property type="match status" value="1"/>
</dbReference>
<evidence type="ECO:0000256" key="5">
    <source>
        <dbReference type="ARBA" id="ARBA00022490"/>
    </source>
</evidence>
<dbReference type="KEGG" id="cted:CTEST_08880"/>
<evidence type="ECO:0000256" key="16">
    <source>
        <dbReference type="SAM" id="MobiDB-lite"/>
    </source>
</evidence>
<dbReference type="GO" id="GO:0006428">
    <property type="term" value="P:isoleucyl-tRNA aminoacylation"/>
    <property type="evidence" value="ECO:0007669"/>
    <property type="project" value="UniProtKB-UniRule"/>
</dbReference>
<keyword evidence="12 15" id="KW-0030">Aminoacyl-tRNA synthetase</keyword>
<dbReference type="SUPFAM" id="SSF47323">
    <property type="entry name" value="Anticodon-binding domain of a subclass of class I aminoacyl-tRNA synthetases"/>
    <property type="match status" value="2"/>
</dbReference>
<keyword evidence="6 15" id="KW-0436">Ligase</keyword>
<dbReference type="InterPro" id="IPR023586">
    <property type="entry name" value="Ile-tRNA-ligase_type2"/>
</dbReference>
<dbReference type="Pfam" id="PF08264">
    <property type="entry name" value="Anticodon_1"/>
    <property type="match status" value="1"/>
</dbReference>
<proteinExistence type="inferred from homology"/>
<feature type="binding site" evidence="15">
    <location>
        <position position="652"/>
    </location>
    <ligand>
        <name>ATP</name>
        <dbReference type="ChEBI" id="CHEBI:30616"/>
    </ligand>
</feature>
<evidence type="ECO:0000256" key="4">
    <source>
        <dbReference type="ARBA" id="ARBA00011245"/>
    </source>
</evidence>
<comment type="subunit">
    <text evidence="4 15">Monomer.</text>
</comment>
<dbReference type="STRING" id="136857.CTEST_08880"/>
<comment type="similarity">
    <text evidence="3 15">Belongs to the class-I aminoacyl-tRNA synthetase family. IleS type 2 subfamily.</text>
</comment>
<dbReference type="PANTHER" id="PTHR42780:SF1">
    <property type="entry name" value="ISOLEUCINE--TRNA LIGASE, CYTOPLASMIC"/>
    <property type="match status" value="1"/>
</dbReference>
<evidence type="ECO:0000259" key="18">
    <source>
        <dbReference type="Pfam" id="PF08264"/>
    </source>
</evidence>
<dbReference type="PANTHER" id="PTHR42780">
    <property type="entry name" value="SOLEUCYL-TRNA SYNTHETASE"/>
    <property type="match status" value="1"/>
</dbReference>
<dbReference type="InterPro" id="IPR014729">
    <property type="entry name" value="Rossmann-like_a/b/a_fold"/>
</dbReference>
<dbReference type="Gene3D" id="3.40.50.620">
    <property type="entry name" value="HUPs"/>
    <property type="match status" value="2"/>
</dbReference>
<dbReference type="GO" id="GO:0008270">
    <property type="term" value="F:zinc ion binding"/>
    <property type="evidence" value="ECO:0007669"/>
    <property type="project" value="UniProtKB-UniRule"/>
</dbReference>
<feature type="compositionally biased region" description="Polar residues" evidence="16">
    <location>
        <begin position="1"/>
        <end position="17"/>
    </location>
</feature>
<dbReference type="InterPro" id="IPR001412">
    <property type="entry name" value="aa-tRNA-synth_I_CS"/>
</dbReference>
<dbReference type="GO" id="GO:0005737">
    <property type="term" value="C:cytoplasm"/>
    <property type="evidence" value="ECO:0007669"/>
    <property type="project" value="UniProtKB-SubCell"/>
</dbReference>
<dbReference type="Proteomes" id="UP000035540">
    <property type="component" value="Chromosome"/>
</dbReference>
<evidence type="ECO:0000256" key="7">
    <source>
        <dbReference type="ARBA" id="ARBA00022723"/>
    </source>
</evidence>
<evidence type="ECO:0000256" key="13">
    <source>
        <dbReference type="ARBA" id="ARBA00025217"/>
    </source>
</evidence>
<dbReference type="PRINTS" id="PR00984">
    <property type="entry name" value="TRNASYNTHILE"/>
</dbReference>
<dbReference type="AlphaFoldDB" id="A0A0G3H753"/>
<dbReference type="Pfam" id="PF00133">
    <property type="entry name" value="tRNA-synt_1"/>
    <property type="match status" value="1"/>
</dbReference>
<keyword evidence="20" id="KW-1185">Reference proteome</keyword>
<evidence type="ECO:0000259" key="17">
    <source>
        <dbReference type="Pfam" id="PF00133"/>
    </source>
</evidence>
<evidence type="ECO:0000256" key="9">
    <source>
        <dbReference type="ARBA" id="ARBA00022833"/>
    </source>
</evidence>
<evidence type="ECO:0000313" key="20">
    <source>
        <dbReference type="Proteomes" id="UP000035540"/>
    </source>
</evidence>
<dbReference type="SUPFAM" id="SSF50677">
    <property type="entry name" value="ValRS/IleRS/LeuRS editing domain"/>
    <property type="match status" value="1"/>
</dbReference>
<dbReference type="PATRIC" id="fig|136857.5.peg.1766"/>
<keyword evidence="7 15" id="KW-0479">Metal-binding</keyword>
<gene>
    <name evidence="15 19" type="primary">ileS</name>
    <name evidence="19" type="ORF">CTEST_08880</name>
</gene>
<feature type="domain" description="Aminoacyl-tRNA synthetase class Ia" evidence="17">
    <location>
        <begin position="43"/>
        <end position="683"/>
    </location>
</feature>
<dbReference type="EC" id="6.1.1.5" evidence="15"/>
<keyword evidence="9 15" id="KW-0862">Zinc</keyword>
<dbReference type="InterPro" id="IPR002301">
    <property type="entry name" value="Ile-tRNA-ligase"/>
</dbReference>
<evidence type="ECO:0000256" key="6">
    <source>
        <dbReference type="ARBA" id="ARBA00022598"/>
    </source>
</evidence>
<evidence type="ECO:0000256" key="1">
    <source>
        <dbReference type="ARBA" id="ARBA00001947"/>
    </source>
</evidence>
<reference evidence="20" key="2">
    <citation type="submission" date="2015-05" db="EMBL/GenBank/DDBJ databases">
        <title>Complete genome sequence of Corynebacterium testudinoris DSM 44614, recovered from necrotic lesions in the mouth of a tortoise.</title>
        <authorList>
            <person name="Ruckert C."/>
            <person name="Albersmeier A."/>
            <person name="Winkler A."/>
            <person name="Tauch A."/>
        </authorList>
    </citation>
    <scope>NUCLEOTIDE SEQUENCE [LARGE SCALE GENOMIC DNA]</scope>
    <source>
        <strain evidence="20">DSM 44614</strain>
    </source>
</reference>
<dbReference type="RefSeq" id="WP_047253423.1">
    <property type="nucleotide sequence ID" value="NZ_CP011545.1"/>
</dbReference>
<comment type="catalytic activity">
    <reaction evidence="14 15">
        <text>tRNA(Ile) + L-isoleucine + ATP = L-isoleucyl-tRNA(Ile) + AMP + diphosphate</text>
        <dbReference type="Rhea" id="RHEA:11060"/>
        <dbReference type="Rhea" id="RHEA-COMP:9666"/>
        <dbReference type="Rhea" id="RHEA-COMP:9695"/>
        <dbReference type="ChEBI" id="CHEBI:30616"/>
        <dbReference type="ChEBI" id="CHEBI:33019"/>
        <dbReference type="ChEBI" id="CHEBI:58045"/>
        <dbReference type="ChEBI" id="CHEBI:78442"/>
        <dbReference type="ChEBI" id="CHEBI:78528"/>
        <dbReference type="ChEBI" id="CHEBI:456215"/>
        <dbReference type="EC" id="6.1.1.5"/>
    </reaction>
</comment>
<dbReference type="GO" id="GO:0005524">
    <property type="term" value="F:ATP binding"/>
    <property type="evidence" value="ECO:0007669"/>
    <property type="project" value="UniProtKB-UniRule"/>
</dbReference>